<dbReference type="Proteomes" id="UP001214250">
    <property type="component" value="Chromosome 1"/>
</dbReference>
<protein>
    <recommendedName>
        <fullName evidence="3">Transglutaminase-like domain-containing protein</fullName>
    </recommendedName>
</protein>
<sequence length="336" mass="39926">MCKVFLKVLFCMSLFISCKQEVEPKFDTTKQQQTEEIVESVLTEQELKLQKFYEYLLLGKNDKALAQVNEISLVEQDFAIQEKTYDALFKEFSLDKTFYEASKFTELDLFYWVQSLFFKKQVNKVVQSLKKDQDPIKALYDLVNERVKDKGPSSDKGAFPLHIWQRAFGVCDRQSWVMCELAYQLGADVYIIYFVEEDTGISKHTICQISYQGRQYLIDPLYKKFLADVHWNDLDEEKAAKIWSEHPYLADDIKKAEILLPSMPHDFSRRQQVLAKKLQKIIPKDILFRFGEDPKLRSARWPYLTGQDYFYWDYPHRLMTGMFIYRKLYPEKNEVK</sequence>
<keyword evidence="2" id="KW-1185">Reference proteome</keyword>
<name>A0ABY7VT24_9BACT</name>
<gene>
    <name evidence="1" type="ORF">PQO03_09425</name>
</gene>
<dbReference type="PROSITE" id="PS51257">
    <property type="entry name" value="PROKAR_LIPOPROTEIN"/>
    <property type="match status" value="1"/>
</dbReference>
<evidence type="ECO:0008006" key="3">
    <source>
        <dbReference type="Google" id="ProtNLM"/>
    </source>
</evidence>
<evidence type="ECO:0000313" key="2">
    <source>
        <dbReference type="Proteomes" id="UP001214250"/>
    </source>
</evidence>
<organism evidence="1 2">
    <name type="scientific">Lentisphaera profundi</name>
    <dbReference type="NCBI Taxonomy" id="1658616"/>
    <lineage>
        <taxon>Bacteria</taxon>
        <taxon>Pseudomonadati</taxon>
        <taxon>Lentisphaerota</taxon>
        <taxon>Lentisphaeria</taxon>
        <taxon>Lentisphaerales</taxon>
        <taxon>Lentisphaeraceae</taxon>
        <taxon>Lentisphaera</taxon>
    </lineage>
</organism>
<dbReference type="Gene3D" id="3.10.620.30">
    <property type="match status" value="1"/>
</dbReference>
<reference evidence="1 2" key="1">
    <citation type="submission" date="2023-02" db="EMBL/GenBank/DDBJ databases">
        <title>Genome sequence of Lentisphaera profundi SAORIC-696.</title>
        <authorList>
            <person name="Kim e."/>
            <person name="Cho J.-C."/>
            <person name="Choi A."/>
            <person name="Kang I."/>
        </authorList>
    </citation>
    <scope>NUCLEOTIDE SEQUENCE [LARGE SCALE GENOMIC DNA]</scope>
    <source>
        <strain evidence="1 2">SAORIC-696</strain>
    </source>
</reference>
<dbReference type="EMBL" id="CP117811">
    <property type="protein sequence ID" value="WDE95934.1"/>
    <property type="molecule type" value="Genomic_DNA"/>
</dbReference>
<accession>A0ABY7VT24</accession>
<proteinExistence type="predicted"/>
<dbReference type="RefSeq" id="WP_274149832.1">
    <property type="nucleotide sequence ID" value="NZ_CP117811.1"/>
</dbReference>
<evidence type="ECO:0000313" key="1">
    <source>
        <dbReference type="EMBL" id="WDE95934.1"/>
    </source>
</evidence>